<gene>
    <name evidence="1" type="ORF">DSM104635_02195</name>
</gene>
<proteinExistence type="predicted"/>
<dbReference type="EMBL" id="CP047045">
    <property type="protein sequence ID" value="QGZ95346.1"/>
    <property type="molecule type" value="Genomic_DNA"/>
</dbReference>
<accession>A0A6I6MPQ6</accession>
<dbReference type="InterPro" id="IPR029068">
    <property type="entry name" value="Glyas_Bleomycin-R_OHBP_Dase"/>
</dbReference>
<protein>
    <recommendedName>
        <fullName evidence="3">Glyoxalase-like domain protein</fullName>
    </recommendedName>
</protein>
<evidence type="ECO:0000313" key="2">
    <source>
        <dbReference type="Proteomes" id="UP000431269"/>
    </source>
</evidence>
<dbReference type="AlphaFoldDB" id="A0A6I6MPQ6"/>
<name>A0A6I6MPQ6_9CAUL</name>
<keyword evidence="2" id="KW-1185">Reference proteome</keyword>
<evidence type="ECO:0000313" key="1">
    <source>
        <dbReference type="EMBL" id="QGZ95346.1"/>
    </source>
</evidence>
<dbReference type="KEGG" id="tsv:DSM104635_02195"/>
<evidence type="ECO:0008006" key="3">
    <source>
        <dbReference type="Google" id="ProtNLM"/>
    </source>
</evidence>
<organism evidence="1 2">
    <name type="scientific">Terricaulis silvestris</name>
    <dbReference type="NCBI Taxonomy" id="2686094"/>
    <lineage>
        <taxon>Bacteria</taxon>
        <taxon>Pseudomonadati</taxon>
        <taxon>Pseudomonadota</taxon>
        <taxon>Alphaproteobacteria</taxon>
        <taxon>Caulobacterales</taxon>
        <taxon>Caulobacteraceae</taxon>
        <taxon>Terricaulis</taxon>
    </lineage>
</organism>
<dbReference type="Gene3D" id="3.10.180.10">
    <property type="entry name" value="2,3-Dihydroxybiphenyl 1,2-Dioxygenase, domain 1"/>
    <property type="match status" value="1"/>
</dbReference>
<sequence>MFFRVGDTVVEIAEHKADADRGDRLWGLSWRVADADAERARLTQAELDVSEVRLGMKPGTRVFTVRDGTCGVPTLMIEAGSGRD</sequence>
<reference evidence="2" key="1">
    <citation type="submission" date="2019-12" db="EMBL/GenBank/DDBJ databases">
        <title>Complete genome of Terracaulis silvestris 0127_4.</title>
        <authorList>
            <person name="Vieira S."/>
            <person name="Riedel T."/>
            <person name="Sproer C."/>
            <person name="Pascual J."/>
            <person name="Boedeker C."/>
            <person name="Overmann J."/>
        </authorList>
    </citation>
    <scope>NUCLEOTIDE SEQUENCE [LARGE SCALE GENOMIC DNA]</scope>
    <source>
        <strain evidence="2">0127_4</strain>
    </source>
</reference>
<dbReference type="SUPFAM" id="SSF54593">
    <property type="entry name" value="Glyoxalase/Bleomycin resistance protein/Dihydroxybiphenyl dioxygenase"/>
    <property type="match status" value="1"/>
</dbReference>
<dbReference type="Proteomes" id="UP000431269">
    <property type="component" value="Chromosome"/>
</dbReference>